<sequence length="231" mass="25713">VSVVFPGAVSRDCCCRFVCELLKHVLYQRQQLPLPYEQFAYFSRRAAQVRGLWQCGGVWGRLWAQGQPCRRCCGSLAQQLACLACQFSLHAFLRDPPDPPALLSGNDIYGLEHLVAQLGVPCPGSDEESLKTASCVRKLFHSLFVADVFSELETLPAMGTVVMLQGHRDCGVDWFRPKLNYKAPARGKKLIVNLSSEGDINISASPPQHGASTWENYVWFQTPVTLKGFHD</sequence>
<dbReference type="GO" id="GO:0005634">
    <property type="term" value="C:nucleus"/>
    <property type="evidence" value="ECO:0007669"/>
    <property type="project" value="InterPro"/>
</dbReference>
<dbReference type="Proteomes" id="UP000586704">
    <property type="component" value="Unassembled WGS sequence"/>
</dbReference>
<name>A0A7L4MTY2_9AVES</name>
<gene>
    <name evidence="1" type="primary">Mad2l1bp_1</name>
    <name evidence="1" type="ORF">CEYCYA_R03253</name>
</gene>
<dbReference type="PANTHER" id="PTHR15681:SF1">
    <property type="entry name" value="MAD2L1-BINDING PROTEIN"/>
    <property type="match status" value="1"/>
</dbReference>
<reference evidence="1 2" key="1">
    <citation type="submission" date="2020-02" db="EMBL/GenBank/DDBJ databases">
        <title>Bird 10,000 Genomes (B10K) Project - Family phase.</title>
        <authorList>
            <person name="Zhang G."/>
        </authorList>
    </citation>
    <scope>NUCLEOTIDE SEQUENCE [LARGE SCALE GENOMIC DNA]</scope>
    <source>
        <strain evidence="1">B10K-DU-013-51</strain>
        <tissue evidence="1">Mixed tissue sample</tissue>
    </source>
</reference>
<dbReference type="Pfam" id="PF06581">
    <property type="entry name" value="p31comet"/>
    <property type="match status" value="1"/>
</dbReference>
<dbReference type="InterPro" id="IPR009511">
    <property type="entry name" value="MAD1/Cdc20-bound-Mad2-bd"/>
</dbReference>
<dbReference type="PANTHER" id="PTHR15681">
    <property type="entry name" value="MAD2L1-BINDING PROTEIN"/>
    <property type="match status" value="1"/>
</dbReference>
<feature type="non-terminal residue" evidence="1">
    <location>
        <position position="1"/>
    </location>
</feature>
<evidence type="ECO:0000313" key="2">
    <source>
        <dbReference type="Proteomes" id="UP000586704"/>
    </source>
</evidence>
<dbReference type="GO" id="GO:0007096">
    <property type="term" value="P:regulation of exit from mitosis"/>
    <property type="evidence" value="ECO:0007669"/>
    <property type="project" value="InterPro"/>
</dbReference>
<comment type="caution">
    <text evidence="1">The sequence shown here is derived from an EMBL/GenBank/DDBJ whole genome shotgun (WGS) entry which is preliminary data.</text>
</comment>
<organism evidence="1 2">
    <name type="scientific">Ceyx cyanopectus</name>
    <name type="common">Indigo-banded kingfisher</name>
    <dbReference type="NCBI Taxonomy" id="390723"/>
    <lineage>
        <taxon>Eukaryota</taxon>
        <taxon>Metazoa</taxon>
        <taxon>Chordata</taxon>
        <taxon>Craniata</taxon>
        <taxon>Vertebrata</taxon>
        <taxon>Euteleostomi</taxon>
        <taxon>Archelosauria</taxon>
        <taxon>Archosauria</taxon>
        <taxon>Dinosauria</taxon>
        <taxon>Saurischia</taxon>
        <taxon>Theropoda</taxon>
        <taxon>Coelurosauria</taxon>
        <taxon>Aves</taxon>
        <taxon>Neognathae</taxon>
        <taxon>Neoaves</taxon>
        <taxon>Telluraves</taxon>
        <taxon>Coraciimorphae</taxon>
        <taxon>Coraciiformes</taxon>
        <taxon>Alcedinidae</taxon>
        <taxon>Ceyx</taxon>
    </lineage>
</organism>
<dbReference type="Gene3D" id="3.30.900.20">
    <property type="match status" value="2"/>
</dbReference>
<dbReference type="AlphaFoldDB" id="A0A7L4MTY2"/>
<feature type="non-terminal residue" evidence="1">
    <location>
        <position position="231"/>
    </location>
</feature>
<accession>A0A7L4MTY2</accession>
<dbReference type="InterPro" id="IPR053729">
    <property type="entry name" value="MAD2L1BP_domain_sf"/>
</dbReference>
<evidence type="ECO:0000313" key="1">
    <source>
        <dbReference type="EMBL" id="NXY81146.1"/>
    </source>
</evidence>
<keyword evidence="2" id="KW-1185">Reference proteome</keyword>
<protein>
    <submittedName>
        <fullName evidence="1">MD2BP protein</fullName>
    </submittedName>
</protein>
<dbReference type="EMBL" id="VYZU01002936">
    <property type="protein sequence ID" value="NXY81146.1"/>
    <property type="molecule type" value="Genomic_DNA"/>
</dbReference>
<proteinExistence type="predicted"/>
<dbReference type="OrthoDB" id="6334764at2759"/>